<dbReference type="InterPro" id="IPR005785">
    <property type="entry name" value="B_amino_transI"/>
</dbReference>
<dbReference type="InterPro" id="IPR001544">
    <property type="entry name" value="Aminotrans_IV"/>
</dbReference>
<evidence type="ECO:0000256" key="7">
    <source>
        <dbReference type="ARBA" id="ARBA00022576"/>
    </source>
</evidence>
<comment type="catalytic activity">
    <reaction evidence="17">
        <text>4-amino-4-deoxychorismate = 4-aminobenzoate + pyruvate + H(+)</text>
        <dbReference type="Rhea" id="RHEA:16201"/>
        <dbReference type="ChEBI" id="CHEBI:15361"/>
        <dbReference type="ChEBI" id="CHEBI:15378"/>
        <dbReference type="ChEBI" id="CHEBI:17836"/>
        <dbReference type="ChEBI" id="CHEBI:58406"/>
        <dbReference type="EC" id="4.1.3.38"/>
    </reaction>
</comment>
<dbReference type="InterPro" id="IPR050571">
    <property type="entry name" value="Class-IV_PLP-Dep_Aminotrnsfr"/>
</dbReference>
<dbReference type="UniPathway" id="UPA00048">
    <property type="reaction ID" value="UER00073"/>
</dbReference>
<dbReference type="GO" id="GO:0052654">
    <property type="term" value="F:L-leucine-2-oxoglutarate transaminase activity"/>
    <property type="evidence" value="ECO:0007669"/>
    <property type="project" value="RHEA"/>
</dbReference>
<dbReference type="GO" id="GO:0046656">
    <property type="term" value="P:folic acid biosynthetic process"/>
    <property type="evidence" value="ECO:0007669"/>
    <property type="project" value="UniProtKB-KW"/>
</dbReference>
<dbReference type="EC" id="2.6.1.42" evidence="21"/>
<keyword evidence="7 21" id="KW-0032">Aminotransferase</keyword>
<dbReference type="GO" id="GO:0009099">
    <property type="term" value="P:L-valine biosynthetic process"/>
    <property type="evidence" value="ECO:0007669"/>
    <property type="project" value="UniProtKB-UniPathway"/>
</dbReference>
<comment type="similarity">
    <text evidence="6 19">Belongs to the class-IV pyridoxal-phosphate-dependent aminotransferase family.</text>
</comment>
<dbReference type="InterPro" id="IPR043132">
    <property type="entry name" value="BCAT-like_C"/>
</dbReference>
<dbReference type="GO" id="GO:0009098">
    <property type="term" value="P:L-leucine biosynthetic process"/>
    <property type="evidence" value="ECO:0007669"/>
    <property type="project" value="UniProtKB-UniPathway"/>
</dbReference>
<dbReference type="NCBIfam" id="TIGR01122">
    <property type="entry name" value="ilvE_I"/>
    <property type="match status" value="1"/>
</dbReference>
<evidence type="ECO:0000256" key="15">
    <source>
        <dbReference type="ARBA" id="ARBA00048798"/>
    </source>
</evidence>
<dbReference type="InterPro" id="IPR036038">
    <property type="entry name" value="Aminotransferase-like"/>
</dbReference>
<dbReference type="PANTHER" id="PTHR42743:SF4">
    <property type="entry name" value="BRANCHED-CHAIN-AMINO-ACID AMINOTRANSFERASE-RELATED"/>
    <property type="match status" value="1"/>
</dbReference>
<dbReference type="AlphaFoldDB" id="A0A0B9H1W2"/>
<evidence type="ECO:0000256" key="21">
    <source>
        <dbReference type="RuleBase" id="RU364094"/>
    </source>
</evidence>
<dbReference type="PROSITE" id="PS00770">
    <property type="entry name" value="AA_TRANSFER_CLASS_4"/>
    <property type="match status" value="1"/>
</dbReference>
<evidence type="ECO:0000313" key="23">
    <source>
        <dbReference type="Proteomes" id="UP000031278"/>
    </source>
</evidence>
<evidence type="ECO:0000256" key="13">
    <source>
        <dbReference type="ARBA" id="ARBA00035633"/>
    </source>
</evidence>
<evidence type="ECO:0000256" key="6">
    <source>
        <dbReference type="ARBA" id="ARBA00009320"/>
    </source>
</evidence>
<evidence type="ECO:0000256" key="2">
    <source>
        <dbReference type="ARBA" id="ARBA00003109"/>
    </source>
</evidence>
<dbReference type="NCBIfam" id="NF005146">
    <property type="entry name" value="PRK06606.1"/>
    <property type="match status" value="1"/>
</dbReference>
<dbReference type="Gene3D" id="3.30.470.10">
    <property type="match status" value="1"/>
</dbReference>
<dbReference type="PANTHER" id="PTHR42743">
    <property type="entry name" value="AMINO-ACID AMINOTRANSFERASE"/>
    <property type="match status" value="1"/>
</dbReference>
<proteinExistence type="inferred from homology"/>
<evidence type="ECO:0000256" key="17">
    <source>
        <dbReference type="ARBA" id="ARBA00049529"/>
    </source>
</evidence>
<evidence type="ECO:0000256" key="1">
    <source>
        <dbReference type="ARBA" id="ARBA00001933"/>
    </source>
</evidence>
<dbReference type="GO" id="GO:0009097">
    <property type="term" value="P:isoleucine biosynthetic process"/>
    <property type="evidence" value="ECO:0007669"/>
    <property type="project" value="UniProtKB-UniPathway"/>
</dbReference>
<dbReference type="GO" id="GO:0052655">
    <property type="term" value="F:L-valine-2-oxoglutarate transaminase activity"/>
    <property type="evidence" value="ECO:0007669"/>
    <property type="project" value="RHEA"/>
</dbReference>
<comment type="catalytic activity">
    <reaction evidence="16 21">
        <text>L-leucine + 2-oxoglutarate = 4-methyl-2-oxopentanoate + L-glutamate</text>
        <dbReference type="Rhea" id="RHEA:18321"/>
        <dbReference type="ChEBI" id="CHEBI:16810"/>
        <dbReference type="ChEBI" id="CHEBI:17865"/>
        <dbReference type="ChEBI" id="CHEBI:29985"/>
        <dbReference type="ChEBI" id="CHEBI:57427"/>
        <dbReference type="EC" id="2.6.1.42"/>
    </reaction>
</comment>
<protein>
    <recommendedName>
        <fullName evidence="21">Branched-chain-amino-acid aminotransferase</fullName>
        <shortName evidence="21">BCAT</shortName>
        <ecNumber evidence="21">2.6.1.42</ecNumber>
    </recommendedName>
</protein>
<dbReference type="SUPFAM" id="SSF56752">
    <property type="entry name" value="D-aminoacid aminotransferase-like PLP-dependent enzymes"/>
    <property type="match status" value="1"/>
</dbReference>
<evidence type="ECO:0000256" key="3">
    <source>
        <dbReference type="ARBA" id="ARBA00004824"/>
    </source>
</evidence>
<evidence type="ECO:0000313" key="22">
    <source>
        <dbReference type="EMBL" id="KHT62792.1"/>
    </source>
</evidence>
<comment type="catalytic activity">
    <reaction evidence="15 21">
        <text>L-isoleucine + 2-oxoglutarate = (S)-3-methyl-2-oxopentanoate + L-glutamate</text>
        <dbReference type="Rhea" id="RHEA:24801"/>
        <dbReference type="ChEBI" id="CHEBI:16810"/>
        <dbReference type="ChEBI" id="CHEBI:29985"/>
        <dbReference type="ChEBI" id="CHEBI:35146"/>
        <dbReference type="ChEBI" id="CHEBI:58045"/>
        <dbReference type="EC" id="2.6.1.42"/>
    </reaction>
</comment>
<comment type="function">
    <text evidence="2 21">Acts on leucine, isoleucine and valine.</text>
</comment>
<comment type="caution">
    <text evidence="22">The sequence shown here is derived from an EMBL/GenBank/DDBJ whole genome shotgun (WGS) entry which is preliminary data.</text>
</comment>
<comment type="cofactor">
    <cofactor evidence="1 20">
        <name>pyridoxal 5'-phosphate</name>
        <dbReference type="ChEBI" id="CHEBI:597326"/>
    </cofactor>
</comment>
<dbReference type="UniPathway" id="UPA00047">
    <property type="reaction ID" value="UER00058"/>
</dbReference>
<gene>
    <name evidence="21" type="primary">ilvE</name>
    <name evidence="22" type="ORF">RJ45_15725</name>
</gene>
<evidence type="ECO:0000256" key="14">
    <source>
        <dbReference type="ARBA" id="ARBA00048212"/>
    </source>
</evidence>
<evidence type="ECO:0000256" key="5">
    <source>
        <dbReference type="ARBA" id="ARBA00005072"/>
    </source>
</evidence>
<dbReference type="GO" id="GO:0008696">
    <property type="term" value="F:4-amino-4-deoxychorismate lyase activity"/>
    <property type="evidence" value="ECO:0007669"/>
    <property type="project" value="UniProtKB-EC"/>
</dbReference>
<dbReference type="RefSeq" id="WP_039464142.1">
    <property type="nucleotide sequence ID" value="NZ_JWLZ01000171.1"/>
</dbReference>
<comment type="catalytic activity">
    <reaction evidence="14 21">
        <text>L-valine + 2-oxoglutarate = 3-methyl-2-oxobutanoate + L-glutamate</text>
        <dbReference type="Rhea" id="RHEA:24813"/>
        <dbReference type="ChEBI" id="CHEBI:11851"/>
        <dbReference type="ChEBI" id="CHEBI:16810"/>
        <dbReference type="ChEBI" id="CHEBI:29985"/>
        <dbReference type="ChEBI" id="CHEBI:57762"/>
        <dbReference type="EC" id="2.6.1.42"/>
    </reaction>
</comment>
<sequence length="322" mass="35740">MDTAFEAQTLKPKVVHHPFVYFNNKYVPFSDALLPVTTQAFNYGTGVFEGIRAYLSEDKKSLNIFRLDEHISRFRKSSEILLLDSLPDNEQIKEIILNLLIKNDVTSDCYIRPIAFKKNLLPGHGFGVKLSGVSSELSINTLNMPSRSELKGIRCTISKWQRISDNSIPVGAKITGGYINSALAMESANRAGFDDALMLNVHGNLAEATTSNVFIIKNGIIITPSLNSHILDGITRNTVIHLAKQELGINVEEREISPSEILRADECFLTGTGSEIVPVTQIDHINLNSTGRNSITTKVNELYMKTVRGNIKSLSNWLTTVY</sequence>
<evidence type="ECO:0000256" key="18">
    <source>
        <dbReference type="ARBA" id="ARBA00054027"/>
    </source>
</evidence>
<dbReference type="GO" id="GO:0052656">
    <property type="term" value="F:L-isoleucine-2-oxoglutarate transaminase activity"/>
    <property type="evidence" value="ECO:0007669"/>
    <property type="project" value="RHEA"/>
</dbReference>
<keyword evidence="11" id="KW-0289">Folate biosynthesis</keyword>
<accession>A0A0B9H1W2</accession>
<dbReference type="InterPro" id="IPR018300">
    <property type="entry name" value="Aminotrans_IV_CS"/>
</dbReference>
<reference evidence="22 23" key="1">
    <citation type="submission" date="2014-12" db="EMBL/GenBank/DDBJ databases">
        <title>Genome sequencing of Photobacterium gaetbulicola AD005a.</title>
        <authorList>
            <person name="Adrian T.G.S."/>
            <person name="Chan K.G."/>
        </authorList>
    </citation>
    <scope>NUCLEOTIDE SEQUENCE [LARGE SCALE GENOMIC DNA]</scope>
    <source>
        <strain evidence="22 23">AD005a</strain>
    </source>
</reference>
<keyword evidence="8 21" id="KW-0028">Amino-acid biosynthesis</keyword>
<evidence type="ECO:0000256" key="19">
    <source>
        <dbReference type="RuleBase" id="RU004106"/>
    </source>
</evidence>
<evidence type="ECO:0000256" key="16">
    <source>
        <dbReference type="ARBA" id="ARBA00049229"/>
    </source>
</evidence>
<evidence type="ECO:0000256" key="10">
    <source>
        <dbReference type="ARBA" id="ARBA00022898"/>
    </source>
</evidence>
<evidence type="ECO:0000256" key="9">
    <source>
        <dbReference type="ARBA" id="ARBA00022679"/>
    </source>
</evidence>
<comment type="pathway">
    <text evidence="3 21">Amino-acid biosynthesis; L-isoleucine biosynthesis; L-isoleucine from 2-oxobutanoate: step 4/4.</text>
</comment>
<name>A0A0B9H1W2_9GAMM</name>
<dbReference type="EMBL" id="JWLZ01000171">
    <property type="protein sequence ID" value="KHT62792.1"/>
    <property type="molecule type" value="Genomic_DNA"/>
</dbReference>
<comment type="pathway">
    <text evidence="5 21">Amino-acid biosynthesis; L-leucine biosynthesis; L-leucine from 3-methyl-2-oxobutanoate: step 4/4.</text>
</comment>
<dbReference type="UniPathway" id="UPA00049">
    <property type="reaction ID" value="UER00062"/>
</dbReference>
<keyword evidence="10 20" id="KW-0663">Pyridoxal phosphate</keyword>
<dbReference type="InterPro" id="IPR043131">
    <property type="entry name" value="BCAT-like_N"/>
</dbReference>
<comment type="function">
    <text evidence="18">Involved in the biosynthesis of p-aminobenzoate (PABA), a precursor of tetrahydrofolate. Converts 4-amino-4-deoxychorismate into 4-aminobenzoate (PABA) and pyruvate.</text>
</comment>
<evidence type="ECO:0000256" key="11">
    <source>
        <dbReference type="ARBA" id="ARBA00022909"/>
    </source>
</evidence>
<keyword evidence="12 21" id="KW-0100">Branched-chain amino acid biosynthesis</keyword>
<dbReference type="FunFam" id="3.20.10.10:FF:000002">
    <property type="entry name" value="D-alanine aminotransferase"/>
    <property type="match status" value="1"/>
</dbReference>
<dbReference type="Gene3D" id="3.20.10.10">
    <property type="entry name" value="D-amino Acid Aminotransferase, subunit A, domain 2"/>
    <property type="match status" value="1"/>
</dbReference>
<comment type="pathway">
    <text evidence="13">Cofactor biosynthesis; tetrahydrofolate biosynthesis; 4-aminobenzoate from chorismate: step 2/2.</text>
</comment>
<evidence type="ECO:0000256" key="12">
    <source>
        <dbReference type="ARBA" id="ARBA00023304"/>
    </source>
</evidence>
<evidence type="ECO:0000256" key="20">
    <source>
        <dbReference type="RuleBase" id="RU004516"/>
    </source>
</evidence>
<evidence type="ECO:0000256" key="4">
    <source>
        <dbReference type="ARBA" id="ARBA00004931"/>
    </source>
</evidence>
<organism evidence="22 23">
    <name type="scientific">Photobacterium gaetbulicola</name>
    <dbReference type="NCBI Taxonomy" id="1295392"/>
    <lineage>
        <taxon>Bacteria</taxon>
        <taxon>Pseudomonadati</taxon>
        <taxon>Pseudomonadota</taxon>
        <taxon>Gammaproteobacteria</taxon>
        <taxon>Vibrionales</taxon>
        <taxon>Vibrionaceae</taxon>
        <taxon>Photobacterium</taxon>
    </lineage>
</organism>
<evidence type="ECO:0000256" key="8">
    <source>
        <dbReference type="ARBA" id="ARBA00022605"/>
    </source>
</evidence>
<keyword evidence="9 21" id="KW-0808">Transferase</keyword>
<comment type="pathway">
    <text evidence="4 21">Amino-acid biosynthesis; L-valine biosynthesis; L-valine from pyruvate: step 4/4.</text>
</comment>
<dbReference type="Proteomes" id="UP000031278">
    <property type="component" value="Unassembled WGS sequence"/>
</dbReference>
<dbReference type="Pfam" id="PF01063">
    <property type="entry name" value="Aminotran_4"/>
    <property type="match status" value="1"/>
</dbReference>